<feature type="transmembrane region" description="Helical" evidence="9">
    <location>
        <begin position="294"/>
        <end position="317"/>
    </location>
</feature>
<comment type="similarity">
    <text evidence="2">Belongs to the Ca(2+):cation antiporter (CaCA) (TC 2.A.19) family. SLC24A subfamily.</text>
</comment>
<sequence length="487" mass="53699">NETDCVSPQSSEFPDGFFTVQERKDGGLVIYFMIIFYMLLAVSIVCDDYFLPSLEVISERLGLSQDVAGATFMAAGSSAPELVTAFLGVFVTKGDIGISTIVGSAVYNLLGICAACGLLTTVAGRLTCWPLFRDCLAYSVSVAAVIAIIYDNKVYWWVYDAACLLLVYVVYIVVLCFDLRISEFVLRRLSPCCTCLAKGSEKERQPLMGWSHDTSLRVHSRSRTDSGIFQDESGFSHLSLSLHGLNEIPEAEQKSVFAVPESDLKRIFWVLSLPIITLLFLTTPDCRRSFWKSWFMVTFFMSAVWISGFTYILVWMVTVVGETLSIPDTVMGLTLLAAGTSIPDTVASVMVAREGKTLSLAFKQWKSVCDTGQICCTCPSGKSDMAMSNIVGSNVFDMLCLGLPWFIKTAFVDTNNPVDVNSSGLVFISSTLLLSIVFLFVAIHLNRWKLDWKLGIVCLICYIVFATLSILYELGIIGNNPIRLCGE</sequence>
<dbReference type="Gene3D" id="1.20.1420.30">
    <property type="entry name" value="NCX, central ion-binding region"/>
    <property type="match status" value="2"/>
</dbReference>
<evidence type="ECO:0000256" key="4">
    <source>
        <dbReference type="ARBA" id="ARBA00022568"/>
    </source>
</evidence>
<dbReference type="InterPro" id="IPR004837">
    <property type="entry name" value="NaCa_Exmemb"/>
</dbReference>
<dbReference type="PANTHER" id="PTHR10846">
    <property type="entry name" value="SODIUM/POTASSIUM/CALCIUM EXCHANGER"/>
    <property type="match status" value="1"/>
</dbReference>
<dbReference type="InterPro" id="IPR004481">
    <property type="entry name" value="K/Na/Ca-exchanger"/>
</dbReference>
<dbReference type="FunFam" id="1.20.1420.30:FF:000015">
    <property type="entry name" value="sodium/potassium/calcium exchanger 5 isoform X2"/>
    <property type="match status" value="1"/>
</dbReference>
<dbReference type="GO" id="GO:0006874">
    <property type="term" value="P:intracellular calcium ion homeostasis"/>
    <property type="evidence" value="ECO:0007669"/>
    <property type="project" value="TreeGrafter"/>
</dbReference>
<feature type="domain" description="Sodium/calcium exchanger membrane region" evidence="10">
    <location>
        <begin position="33"/>
        <end position="176"/>
    </location>
</feature>
<evidence type="ECO:0000256" key="6">
    <source>
        <dbReference type="ARBA" id="ARBA00022989"/>
    </source>
</evidence>
<evidence type="ECO:0000256" key="2">
    <source>
        <dbReference type="ARBA" id="ARBA00005364"/>
    </source>
</evidence>
<dbReference type="PANTHER" id="PTHR10846:SF61">
    <property type="entry name" value="SODIUM_POTASSIUM_CALCIUM EXCHANGER 5"/>
    <property type="match status" value="1"/>
</dbReference>
<keyword evidence="4" id="KW-0106">Calcium</keyword>
<name>Q4SHN8_TETNG</name>
<dbReference type="GO" id="GO:0008273">
    <property type="term" value="F:calcium, potassium:sodium antiporter activity"/>
    <property type="evidence" value="ECO:0007669"/>
    <property type="project" value="TreeGrafter"/>
</dbReference>
<dbReference type="GO" id="GO:0030318">
    <property type="term" value="P:melanocyte differentiation"/>
    <property type="evidence" value="ECO:0007669"/>
    <property type="project" value="TreeGrafter"/>
</dbReference>
<keyword evidence="7 9" id="KW-0472">Membrane</keyword>
<dbReference type="NCBIfam" id="TIGR00367">
    <property type="entry name" value="calcium/sodium antiporter"/>
    <property type="match status" value="1"/>
</dbReference>
<dbReference type="GO" id="GO:0016020">
    <property type="term" value="C:membrane"/>
    <property type="evidence" value="ECO:0007669"/>
    <property type="project" value="UniProtKB-SubCell"/>
</dbReference>
<comment type="catalytic activity">
    <reaction evidence="8">
        <text>Ca(2+)(out) + K(+)(out) + 4 Na(+)(in) = Ca(2+)(in) + K(+)(in) + 4 Na(+)(out)</text>
        <dbReference type="Rhea" id="RHEA:69967"/>
        <dbReference type="ChEBI" id="CHEBI:29101"/>
        <dbReference type="ChEBI" id="CHEBI:29103"/>
        <dbReference type="ChEBI" id="CHEBI:29108"/>
    </reaction>
</comment>
<evidence type="ECO:0000256" key="7">
    <source>
        <dbReference type="ARBA" id="ARBA00023136"/>
    </source>
</evidence>
<dbReference type="InterPro" id="IPR044880">
    <property type="entry name" value="NCX_ion-bd_dom_sf"/>
</dbReference>
<keyword evidence="3" id="KW-0050">Antiport</keyword>
<keyword evidence="4" id="KW-0406">Ion transport</keyword>
<evidence type="ECO:0000256" key="5">
    <source>
        <dbReference type="ARBA" id="ARBA00022692"/>
    </source>
</evidence>
<keyword evidence="4" id="KW-0813">Transport</keyword>
<feature type="transmembrane region" description="Helical" evidence="9">
    <location>
        <begin position="96"/>
        <end position="119"/>
    </location>
</feature>
<feature type="transmembrane region" description="Helical" evidence="9">
    <location>
        <begin position="427"/>
        <end position="445"/>
    </location>
</feature>
<keyword evidence="4" id="KW-0109">Calcium transport</keyword>
<keyword evidence="5 9" id="KW-0812">Transmembrane</keyword>
<evidence type="ECO:0000256" key="1">
    <source>
        <dbReference type="ARBA" id="ARBA00004141"/>
    </source>
</evidence>
<gene>
    <name evidence="11" type="ORF">GSTENG00018072001</name>
</gene>
<reference evidence="11" key="2">
    <citation type="submission" date="2004-02" db="EMBL/GenBank/DDBJ databases">
        <authorList>
            <consortium name="Genoscope"/>
            <consortium name="Whitehead Institute Centre for Genome Research"/>
        </authorList>
    </citation>
    <scope>NUCLEOTIDE SEQUENCE</scope>
</reference>
<dbReference type="KEGG" id="tng:GSTEN00018072G001"/>
<evidence type="ECO:0000256" key="9">
    <source>
        <dbReference type="SAM" id="Phobius"/>
    </source>
</evidence>
<feature type="transmembrane region" description="Helical" evidence="9">
    <location>
        <begin position="390"/>
        <end position="407"/>
    </location>
</feature>
<evidence type="ECO:0000313" key="11">
    <source>
        <dbReference type="EMBL" id="CAF99844.1"/>
    </source>
</evidence>
<evidence type="ECO:0000256" key="3">
    <source>
        <dbReference type="ARBA" id="ARBA00022449"/>
    </source>
</evidence>
<reference evidence="11" key="1">
    <citation type="journal article" date="2004" name="Nature">
        <title>Genome duplication in the teleost fish Tetraodon nigroviridis reveals the early vertebrate proto-karyotype.</title>
        <authorList>
            <person name="Jaillon O."/>
            <person name="Aury J.-M."/>
            <person name="Brunet F."/>
            <person name="Petit J.-L."/>
            <person name="Stange-Thomann N."/>
            <person name="Mauceli E."/>
            <person name="Bouneau L."/>
            <person name="Fischer C."/>
            <person name="Ozouf-Costaz C."/>
            <person name="Bernot A."/>
            <person name="Nicaud S."/>
            <person name="Jaffe D."/>
            <person name="Fisher S."/>
            <person name="Lutfalla G."/>
            <person name="Dossat C."/>
            <person name="Segurens B."/>
            <person name="Dasilva C."/>
            <person name="Salanoubat M."/>
            <person name="Levy M."/>
            <person name="Boudet N."/>
            <person name="Castellano S."/>
            <person name="Anthouard V."/>
            <person name="Jubin C."/>
            <person name="Castelli V."/>
            <person name="Katinka M."/>
            <person name="Vacherie B."/>
            <person name="Biemont C."/>
            <person name="Skalli Z."/>
            <person name="Cattolico L."/>
            <person name="Poulain J."/>
            <person name="De Berardinis V."/>
            <person name="Cruaud C."/>
            <person name="Duprat S."/>
            <person name="Brottier P."/>
            <person name="Coutanceau J.-P."/>
            <person name="Gouzy J."/>
            <person name="Parra G."/>
            <person name="Lardier G."/>
            <person name="Chapple C."/>
            <person name="McKernan K.J."/>
            <person name="McEwan P."/>
            <person name="Bosak S."/>
            <person name="Kellis M."/>
            <person name="Volff J.-N."/>
            <person name="Guigo R."/>
            <person name="Zody M.C."/>
            <person name="Mesirov J."/>
            <person name="Lindblad-Toh K."/>
            <person name="Birren B."/>
            <person name="Nusbaum C."/>
            <person name="Kahn D."/>
            <person name="Robinson-Rechavi M."/>
            <person name="Laudet V."/>
            <person name="Schachter V."/>
            <person name="Quetier F."/>
            <person name="Saurin W."/>
            <person name="Scarpelli C."/>
            <person name="Wincker P."/>
            <person name="Lander E.S."/>
            <person name="Weissenbach J."/>
            <person name="Roest Crollius H."/>
        </authorList>
    </citation>
    <scope>NUCLEOTIDE SEQUENCE [LARGE SCALE GENOMIC DNA]</scope>
</reference>
<dbReference type="AlphaFoldDB" id="Q4SHN8"/>
<keyword evidence="6 9" id="KW-1133">Transmembrane helix</keyword>
<comment type="subcellular location">
    <subcellularLocation>
        <location evidence="1">Membrane</location>
        <topology evidence="1">Multi-pass membrane protein</topology>
    </subcellularLocation>
</comment>
<organism evidence="11">
    <name type="scientific">Tetraodon nigroviridis</name>
    <name type="common">Spotted green pufferfish</name>
    <name type="synonym">Chelonodon nigroviridis</name>
    <dbReference type="NCBI Taxonomy" id="99883"/>
    <lineage>
        <taxon>Eukaryota</taxon>
        <taxon>Metazoa</taxon>
        <taxon>Chordata</taxon>
        <taxon>Craniata</taxon>
        <taxon>Vertebrata</taxon>
        <taxon>Euteleostomi</taxon>
        <taxon>Actinopterygii</taxon>
        <taxon>Neopterygii</taxon>
        <taxon>Teleostei</taxon>
        <taxon>Neoteleostei</taxon>
        <taxon>Acanthomorphata</taxon>
        <taxon>Eupercaria</taxon>
        <taxon>Tetraodontiformes</taxon>
        <taxon>Tetradontoidea</taxon>
        <taxon>Tetraodontidae</taxon>
        <taxon>Tetraodon</taxon>
    </lineage>
</organism>
<feature type="transmembrane region" description="Helical" evidence="9">
    <location>
        <begin position="264"/>
        <end position="282"/>
    </location>
</feature>
<dbReference type="GO" id="GO:0005262">
    <property type="term" value="F:calcium channel activity"/>
    <property type="evidence" value="ECO:0007669"/>
    <property type="project" value="TreeGrafter"/>
</dbReference>
<evidence type="ECO:0000256" key="8">
    <source>
        <dbReference type="ARBA" id="ARBA00033627"/>
    </source>
</evidence>
<protein>
    <submittedName>
        <fullName evidence="11">(spotted green pufferfish) hypothetical protein</fullName>
    </submittedName>
</protein>
<dbReference type="EMBL" id="CAAE01014581">
    <property type="protein sequence ID" value="CAF99844.1"/>
    <property type="molecule type" value="Genomic_DNA"/>
</dbReference>
<feature type="transmembrane region" description="Helical" evidence="9">
    <location>
        <begin position="156"/>
        <end position="179"/>
    </location>
</feature>
<feature type="domain" description="Sodium/calcium exchanger membrane region" evidence="10">
    <location>
        <begin position="295"/>
        <end position="470"/>
    </location>
</feature>
<comment type="caution">
    <text evidence="11">The sequence shown here is derived from an EMBL/GenBank/DDBJ whole genome shotgun (WGS) entry which is preliminary data.</text>
</comment>
<accession>Q4SHN8</accession>
<feature type="transmembrane region" description="Helical" evidence="9">
    <location>
        <begin position="452"/>
        <end position="472"/>
    </location>
</feature>
<feature type="non-terminal residue" evidence="11">
    <location>
        <position position="1"/>
    </location>
</feature>
<dbReference type="GO" id="GO:0005802">
    <property type="term" value="C:trans-Golgi network"/>
    <property type="evidence" value="ECO:0007669"/>
    <property type="project" value="TreeGrafter"/>
</dbReference>
<feature type="transmembrane region" description="Helical" evidence="9">
    <location>
        <begin position="131"/>
        <end position="150"/>
    </location>
</feature>
<dbReference type="Pfam" id="PF01699">
    <property type="entry name" value="Na_Ca_ex"/>
    <property type="match status" value="2"/>
</dbReference>
<evidence type="ECO:0000259" key="10">
    <source>
        <dbReference type="Pfam" id="PF01699"/>
    </source>
</evidence>
<dbReference type="OrthoDB" id="2127281at2759"/>
<proteinExistence type="inferred from homology"/>
<feature type="transmembrane region" description="Helical" evidence="9">
    <location>
        <begin position="28"/>
        <end position="46"/>
    </location>
</feature>